<organism evidence="2 3">
    <name type="scientific">Cirrhinus molitorella</name>
    <name type="common">mud carp</name>
    <dbReference type="NCBI Taxonomy" id="172907"/>
    <lineage>
        <taxon>Eukaryota</taxon>
        <taxon>Metazoa</taxon>
        <taxon>Chordata</taxon>
        <taxon>Craniata</taxon>
        <taxon>Vertebrata</taxon>
        <taxon>Euteleostomi</taxon>
        <taxon>Actinopterygii</taxon>
        <taxon>Neopterygii</taxon>
        <taxon>Teleostei</taxon>
        <taxon>Ostariophysi</taxon>
        <taxon>Cypriniformes</taxon>
        <taxon>Cyprinidae</taxon>
        <taxon>Labeoninae</taxon>
        <taxon>Labeonini</taxon>
        <taxon>Cirrhinus</taxon>
    </lineage>
</organism>
<feature type="region of interest" description="Disordered" evidence="1">
    <location>
        <begin position="354"/>
        <end position="379"/>
    </location>
</feature>
<gene>
    <name evidence="2" type="ORF">Q8A67_003873</name>
</gene>
<dbReference type="AlphaFoldDB" id="A0AA88QBM0"/>
<evidence type="ECO:0000313" key="3">
    <source>
        <dbReference type="Proteomes" id="UP001187343"/>
    </source>
</evidence>
<evidence type="ECO:0000313" key="2">
    <source>
        <dbReference type="EMBL" id="KAK2911740.1"/>
    </source>
</evidence>
<dbReference type="InterPro" id="IPR028970">
    <property type="entry name" value="DUF4662"/>
</dbReference>
<dbReference type="EMBL" id="JAUYZG010000003">
    <property type="protein sequence ID" value="KAK2911740.1"/>
    <property type="molecule type" value="Genomic_DNA"/>
</dbReference>
<dbReference type="PANTHER" id="PTHR15578">
    <property type="entry name" value="CHROMOSOME 8 C22ORF31 HOMOLOG"/>
    <property type="match status" value="1"/>
</dbReference>
<name>A0AA88QBM0_9TELE</name>
<protein>
    <submittedName>
        <fullName evidence="2">Uncharacterized protein</fullName>
    </submittedName>
</protein>
<proteinExistence type="predicted"/>
<dbReference type="Pfam" id="PF15578">
    <property type="entry name" value="DUF4662"/>
    <property type="match status" value="2"/>
</dbReference>
<comment type="caution">
    <text evidence="2">The sequence shown here is derived from an EMBL/GenBank/DDBJ whole genome shotgun (WGS) entry which is preliminary data.</text>
</comment>
<dbReference type="Proteomes" id="UP001187343">
    <property type="component" value="Unassembled WGS sequence"/>
</dbReference>
<accession>A0AA88QBM0</accession>
<keyword evidence="3" id="KW-1185">Reference proteome</keyword>
<evidence type="ECO:0000256" key="1">
    <source>
        <dbReference type="SAM" id="MobiDB-lite"/>
    </source>
</evidence>
<reference evidence="2" key="1">
    <citation type="submission" date="2023-08" db="EMBL/GenBank/DDBJ databases">
        <title>Chromosome-level Genome Assembly of mud carp (Cirrhinus molitorella).</title>
        <authorList>
            <person name="Liu H."/>
        </authorList>
    </citation>
    <scope>NUCLEOTIDE SEQUENCE</scope>
    <source>
        <strain evidence="2">Prfri</strain>
        <tissue evidence="2">Muscle</tissue>
    </source>
</reference>
<dbReference type="PANTHER" id="PTHR15578:SF0">
    <property type="entry name" value="CHROMOSOME 22 OPEN READING FRAME 31"/>
    <property type="match status" value="1"/>
</dbReference>
<sequence>MEQRHPRRTRAPPTHLRGFWVDGISSTQEPCEFLRLAAVSRLDHTYSCISAKAQRPSRLAKRHLKNAAVLPNIRTAASVSSVDVCPSSLCEQEEPVSIHGYSVQDYQGIYSSVVEPMMKTRSGRHRPYSLELGLKIKQRLWETLNSPALVETEHPDGRVLITESFSTTNSRSFAPRCFFKHQHGAASPEKNQGSSHTHRGFWVDGISSTQEPCELLRLAAVSRLDHTYSCISAKAQRPSRLAKRHLKNAAVLPNIRTAASVSSVDVCPSPLCQEEEPVSIHGYSVQDYQGIYSSVVEPMMKTRSGRHRPYSLELGLKIKQHLWETLNSPALVETEHPDGRVLITESFSTTNRRSFAPQVHVDISEEPLPEEPQRKKPRH</sequence>